<reference evidence="3" key="1">
    <citation type="journal article" date="2019" name="Int. J. Syst. Evol. Microbiol.">
        <title>The Global Catalogue of Microorganisms (GCM) 10K type strain sequencing project: providing services to taxonomists for standard genome sequencing and annotation.</title>
        <authorList>
            <consortium name="The Broad Institute Genomics Platform"/>
            <consortium name="The Broad Institute Genome Sequencing Center for Infectious Disease"/>
            <person name="Wu L."/>
            <person name="Ma J."/>
        </authorList>
    </citation>
    <scope>NUCLEOTIDE SEQUENCE [LARGE SCALE GENOMIC DNA]</scope>
    <source>
        <strain evidence="3">CECT 7398</strain>
    </source>
</reference>
<keyword evidence="3" id="KW-1185">Reference proteome</keyword>
<evidence type="ECO:0000256" key="1">
    <source>
        <dbReference type="SAM" id="MobiDB-lite"/>
    </source>
</evidence>
<feature type="region of interest" description="Disordered" evidence="1">
    <location>
        <begin position="28"/>
        <end position="47"/>
    </location>
</feature>
<dbReference type="RefSeq" id="WP_290313474.1">
    <property type="nucleotide sequence ID" value="NZ_JAUFQC010000032.1"/>
</dbReference>
<evidence type="ECO:0000313" key="3">
    <source>
        <dbReference type="Proteomes" id="UP001238540"/>
    </source>
</evidence>
<proteinExistence type="predicted"/>
<dbReference type="EMBL" id="JAUFQC010000032">
    <property type="protein sequence ID" value="MDN3612726.1"/>
    <property type="molecule type" value="Genomic_DNA"/>
</dbReference>
<gene>
    <name evidence="2" type="ORF">QWZ16_24485</name>
</gene>
<name>A0ABT8C293_9VIBR</name>
<organism evidence="2 3">
    <name type="scientific">Vibrio ostreicida</name>
    <dbReference type="NCBI Taxonomy" id="526588"/>
    <lineage>
        <taxon>Bacteria</taxon>
        <taxon>Pseudomonadati</taxon>
        <taxon>Pseudomonadota</taxon>
        <taxon>Gammaproteobacteria</taxon>
        <taxon>Vibrionales</taxon>
        <taxon>Vibrionaceae</taxon>
        <taxon>Vibrio</taxon>
    </lineage>
</organism>
<protein>
    <submittedName>
        <fullName evidence="2">Uncharacterized protein</fullName>
    </submittedName>
</protein>
<evidence type="ECO:0000313" key="2">
    <source>
        <dbReference type="EMBL" id="MDN3612726.1"/>
    </source>
</evidence>
<comment type="caution">
    <text evidence="2">The sequence shown here is derived from an EMBL/GenBank/DDBJ whole genome shotgun (WGS) entry which is preliminary data.</text>
</comment>
<dbReference type="Proteomes" id="UP001238540">
    <property type="component" value="Unassembled WGS sequence"/>
</dbReference>
<feature type="compositionally biased region" description="Polar residues" evidence="1">
    <location>
        <begin position="37"/>
        <end position="47"/>
    </location>
</feature>
<accession>A0ABT8C293</accession>
<sequence length="47" mass="5364">MEDNLTNLNQKFDQQTLTSEQFTTRLKNHGRGVGYAQKQSRPSHNSG</sequence>